<dbReference type="AlphaFoldDB" id="A0A317L2D0"/>
<gene>
    <name evidence="2" type="ORF">DLJ74_06655</name>
</gene>
<organism evidence="2 3">
    <name type="scientific">Gracilibacillus dipsosauri</name>
    <dbReference type="NCBI Taxonomy" id="178340"/>
    <lineage>
        <taxon>Bacteria</taxon>
        <taxon>Bacillati</taxon>
        <taxon>Bacillota</taxon>
        <taxon>Bacilli</taxon>
        <taxon>Bacillales</taxon>
        <taxon>Bacillaceae</taxon>
        <taxon>Gracilibacillus</taxon>
    </lineage>
</organism>
<evidence type="ECO:0000313" key="2">
    <source>
        <dbReference type="EMBL" id="PWU69170.1"/>
    </source>
</evidence>
<dbReference type="RefSeq" id="WP_054861414.1">
    <property type="nucleotide sequence ID" value="NZ_JAJUIE010000022.1"/>
</dbReference>
<protein>
    <recommendedName>
        <fullName evidence="4">YtpI-like protein</fullName>
    </recommendedName>
</protein>
<reference evidence="2 3" key="1">
    <citation type="submission" date="2018-05" db="EMBL/GenBank/DDBJ databases">
        <title>Genomic analysis of Gracilibacillus dipsosauri DD1 reveals novel features of a salt-tolerant amylase.</title>
        <authorList>
            <person name="Deutch C.E."/>
            <person name="Yang S."/>
        </authorList>
    </citation>
    <scope>NUCLEOTIDE SEQUENCE [LARGE SCALE GENOMIC DNA]</scope>
    <source>
        <strain evidence="2 3">DD1</strain>
    </source>
</reference>
<name>A0A317L2D0_9BACI</name>
<evidence type="ECO:0000256" key="1">
    <source>
        <dbReference type="SAM" id="Phobius"/>
    </source>
</evidence>
<feature type="transmembrane region" description="Helical" evidence="1">
    <location>
        <begin position="38"/>
        <end position="55"/>
    </location>
</feature>
<keyword evidence="1" id="KW-0812">Transmembrane</keyword>
<evidence type="ECO:0000313" key="3">
    <source>
        <dbReference type="Proteomes" id="UP000245624"/>
    </source>
</evidence>
<dbReference type="OrthoDB" id="2453019at2"/>
<feature type="transmembrane region" description="Helical" evidence="1">
    <location>
        <begin position="61"/>
        <end position="81"/>
    </location>
</feature>
<keyword evidence="1" id="KW-0472">Membrane</keyword>
<sequence length="98" mass="11591">MVVFPIVIIISIVLYVYYKVMILRGSDPLIQEILNAKARISLGIFISFFGVNQYLYYQTKIALYVAIVFLIFGLLQMYTGIKRYQHYKSEQRKRKENI</sequence>
<dbReference type="Pfam" id="PF14007">
    <property type="entry name" value="YtpI"/>
    <property type="match status" value="1"/>
</dbReference>
<dbReference type="EMBL" id="QGTD01000006">
    <property type="protein sequence ID" value="PWU69170.1"/>
    <property type="molecule type" value="Genomic_DNA"/>
</dbReference>
<accession>A0A317L2D0</accession>
<keyword evidence="1" id="KW-1133">Transmembrane helix</keyword>
<evidence type="ECO:0008006" key="4">
    <source>
        <dbReference type="Google" id="ProtNLM"/>
    </source>
</evidence>
<comment type="caution">
    <text evidence="2">The sequence shown here is derived from an EMBL/GenBank/DDBJ whole genome shotgun (WGS) entry which is preliminary data.</text>
</comment>
<feature type="transmembrane region" description="Helical" evidence="1">
    <location>
        <begin position="6"/>
        <end position="26"/>
    </location>
</feature>
<keyword evidence="3" id="KW-1185">Reference proteome</keyword>
<dbReference type="InterPro" id="IPR025618">
    <property type="entry name" value="YtpI"/>
</dbReference>
<dbReference type="Proteomes" id="UP000245624">
    <property type="component" value="Unassembled WGS sequence"/>
</dbReference>
<proteinExistence type="predicted"/>